<dbReference type="Pfam" id="PF05781">
    <property type="entry name" value="MRVI1"/>
    <property type="match status" value="2"/>
</dbReference>
<dbReference type="AlphaFoldDB" id="A0A8C0HPD9"/>
<keyword evidence="4 9" id="KW-0812">Transmembrane</keyword>
<dbReference type="PANTHER" id="PTHR15352">
    <property type="entry name" value="LYMPHOID-RESTRICTED MEMBRANE PROTEIN, JAW1"/>
    <property type="match status" value="1"/>
</dbReference>
<evidence type="ECO:0000256" key="4">
    <source>
        <dbReference type="ARBA" id="ARBA00022692"/>
    </source>
</evidence>
<evidence type="ECO:0000256" key="7">
    <source>
        <dbReference type="ARBA" id="ARBA00023136"/>
    </source>
</evidence>
<dbReference type="GO" id="GO:0005789">
    <property type="term" value="C:endoplasmic reticulum membrane"/>
    <property type="evidence" value="ECO:0007669"/>
    <property type="project" value="TreeGrafter"/>
</dbReference>
<organism evidence="10 11">
    <name type="scientific">Buteo japonicus</name>
    <dbReference type="NCBI Taxonomy" id="224669"/>
    <lineage>
        <taxon>Eukaryota</taxon>
        <taxon>Metazoa</taxon>
        <taxon>Chordata</taxon>
        <taxon>Craniata</taxon>
        <taxon>Vertebrata</taxon>
        <taxon>Euteleostomi</taxon>
        <taxon>Archelosauria</taxon>
        <taxon>Archosauria</taxon>
        <taxon>Dinosauria</taxon>
        <taxon>Saurischia</taxon>
        <taxon>Theropoda</taxon>
        <taxon>Coelurosauria</taxon>
        <taxon>Aves</taxon>
        <taxon>Neognathae</taxon>
        <taxon>Neoaves</taxon>
        <taxon>Telluraves</taxon>
        <taxon>Accipitrimorphae</taxon>
        <taxon>Accipitriformes</taxon>
        <taxon>Accipitridae</taxon>
        <taxon>Accipitrinae</taxon>
        <taxon>Buteo</taxon>
    </lineage>
</organism>
<dbReference type="Ensembl" id="ENSBJAT00000019342.1">
    <property type="protein sequence ID" value="ENSBJAP00000018822.1"/>
    <property type="gene ID" value="ENSBJAG00000012377.1"/>
</dbReference>
<keyword evidence="11" id="KW-1185">Reference proteome</keyword>
<evidence type="ECO:0000256" key="2">
    <source>
        <dbReference type="ARBA" id="ARBA00004496"/>
    </source>
</evidence>
<accession>A0A8C0HPD9</accession>
<name>A0A8C0HPD9_9AVES</name>
<feature type="transmembrane region" description="Helical" evidence="9">
    <location>
        <begin position="339"/>
        <end position="361"/>
    </location>
</feature>
<protein>
    <recommendedName>
        <fullName evidence="12">LRMP</fullName>
    </recommendedName>
</protein>
<reference evidence="10" key="1">
    <citation type="submission" date="2025-08" db="UniProtKB">
        <authorList>
            <consortium name="Ensembl"/>
        </authorList>
    </citation>
    <scope>IDENTIFICATION</scope>
</reference>
<evidence type="ECO:0000256" key="1">
    <source>
        <dbReference type="ARBA" id="ARBA00004167"/>
    </source>
</evidence>
<keyword evidence="5 9" id="KW-1133">Transmembrane helix</keyword>
<sequence>MALCVLPGYHLFCLQIIFPITTDGKMGFVEVGHVCFLFCISRVTLFVTYSPKCHVSIQIYFKSFCITLTILKSFPFPQQAEFLRLSLGFKCDLFTLDKRVRLEERSRDLAEENLKKEITNALKMLEALVSLCEEDNQAQEIIKKLQKSLQFLSQYAARVASRAEMLGAINQESRVSKAVEVMIQHVENLKRMYAKEHAELEELKQVLLQNERSFNTLGDRVSIATLPRSAGSAGIGLPLTNIFLKYDRGRLGAKQNEKRPSLQRFISTYSWAEYEDEHSETKNEPSESPAEVQEPPSRKESVSEKGKYSSKWNLESVCKLVSSWVSHFKTSFSNANKTLWVSVSILVLLAALTSFITGLSLQRPADAAPVGTGDSWTSLQQLLWPYTGLQHNGPPPV</sequence>
<dbReference type="Proteomes" id="UP000694555">
    <property type="component" value="Unplaced"/>
</dbReference>
<evidence type="ECO:0000256" key="3">
    <source>
        <dbReference type="ARBA" id="ARBA00022490"/>
    </source>
</evidence>
<proteinExistence type="predicted"/>
<evidence type="ECO:0000313" key="10">
    <source>
        <dbReference type="Ensembl" id="ENSBJAP00000018822.1"/>
    </source>
</evidence>
<evidence type="ECO:0000256" key="8">
    <source>
        <dbReference type="SAM" id="MobiDB-lite"/>
    </source>
</evidence>
<evidence type="ECO:0000313" key="11">
    <source>
        <dbReference type="Proteomes" id="UP000694555"/>
    </source>
</evidence>
<reference evidence="10" key="2">
    <citation type="submission" date="2025-09" db="UniProtKB">
        <authorList>
            <consortium name="Ensembl"/>
        </authorList>
    </citation>
    <scope>IDENTIFICATION</scope>
</reference>
<feature type="compositionally biased region" description="Basic and acidic residues" evidence="8">
    <location>
        <begin position="296"/>
        <end position="305"/>
    </location>
</feature>
<feature type="region of interest" description="Disordered" evidence="8">
    <location>
        <begin position="276"/>
        <end position="305"/>
    </location>
</feature>
<keyword evidence="6" id="KW-0175">Coiled coil</keyword>
<dbReference type="PANTHER" id="PTHR15352:SF3">
    <property type="entry name" value="INOSITOL 1,4,5-TRIPHOSPHATE RECEPTOR ASSOCIATED 2"/>
    <property type="match status" value="1"/>
</dbReference>
<evidence type="ECO:0000256" key="9">
    <source>
        <dbReference type="SAM" id="Phobius"/>
    </source>
</evidence>
<keyword evidence="3" id="KW-0963">Cytoplasm</keyword>
<evidence type="ECO:0000256" key="6">
    <source>
        <dbReference type="ARBA" id="ARBA00023054"/>
    </source>
</evidence>
<dbReference type="InterPro" id="IPR008677">
    <property type="entry name" value="MRVI1"/>
</dbReference>
<comment type="subcellular location">
    <subcellularLocation>
        <location evidence="2">Cytoplasm</location>
    </subcellularLocation>
    <subcellularLocation>
        <location evidence="1">Membrane</location>
        <topology evidence="1">Single-pass membrane protein</topology>
    </subcellularLocation>
</comment>
<keyword evidence="7 9" id="KW-0472">Membrane</keyword>
<evidence type="ECO:0000256" key="5">
    <source>
        <dbReference type="ARBA" id="ARBA00022989"/>
    </source>
</evidence>
<evidence type="ECO:0008006" key="12">
    <source>
        <dbReference type="Google" id="ProtNLM"/>
    </source>
</evidence>